<dbReference type="EMBL" id="JANPWB010000011">
    <property type="protein sequence ID" value="KAJ1127599.1"/>
    <property type="molecule type" value="Genomic_DNA"/>
</dbReference>
<proteinExistence type="predicted"/>
<keyword evidence="3" id="KW-1185">Reference proteome</keyword>
<evidence type="ECO:0000313" key="2">
    <source>
        <dbReference type="EMBL" id="KAJ1127599.1"/>
    </source>
</evidence>
<feature type="compositionally biased region" description="Basic and acidic residues" evidence="1">
    <location>
        <begin position="16"/>
        <end position="44"/>
    </location>
</feature>
<evidence type="ECO:0000313" key="3">
    <source>
        <dbReference type="Proteomes" id="UP001066276"/>
    </source>
</evidence>
<dbReference type="AlphaFoldDB" id="A0AAV7PK54"/>
<feature type="region of interest" description="Disordered" evidence="1">
    <location>
        <begin position="16"/>
        <end position="82"/>
    </location>
</feature>
<evidence type="ECO:0000256" key="1">
    <source>
        <dbReference type="SAM" id="MobiDB-lite"/>
    </source>
</evidence>
<name>A0AAV7PK54_PLEWA</name>
<accession>A0AAV7PK54</accession>
<protein>
    <submittedName>
        <fullName evidence="2">Uncharacterized protein</fullName>
    </submittedName>
</protein>
<reference evidence="2" key="1">
    <citation type="journal article" date="2022" name="bioRxiv">
        <title>Sequencing and chromosome-scale assembly of the giantPleurodeles waltlgenome.</title>
        <authorList>
            <person name="Brown T."/>
            <person name="Elewa A."/>
            <person name="Iarovenko S."/>
            <person name="Subramanian E."/>
            <person name="Araus A.J."/>
            <person name="Petzold A."/>
            <person name="Susuki M."/>
            <person name="Suzuki K.-i.T."/>
            <person name="Hayashi T."/>
            <person name="Toyoda A."/>
            <person name="Oliveira C."/>
            <person name="Osipova E."/>
            <person name="Leigh N.D."/>
            <person name="Simon A."/>
            <person name="Yun M.H."/>
        </authorList>
    </citation>
    <scope>NUCLEOTIDE SEQUENCE</scope>
    <source>
        <strain evidence="2">20211129_DDA</strain>
        <tissue evidence="2">Liver</tissue>
    </source>
</reference>
<organism evidence="2 3">
    <name type="scientific">Pleurodeles waltl</name>
    <name type="common">Iberian ribbed newt</name>
    <dbReference type="NCBI Taxonomy" id="8319"/>
    <lineage>
        <taxon>Eukaryota</taxon>
        <taxon>Metazoa</taxon>
        <taxon>Chordata</taxon>
        <taxon>Craniata</taxon>
        <taxon>Vertebrata</taxon>
        <taxon>Euteleostomi</taxon>
        <taxon>Amphibia</taxon>
        <taxon>Batrachia</taxon>
        <taxon>Caudata</taxon>
        <taxon>Salamandroidea</taxon>
        <taxon>Salamandridae</taxon>
        <taxon>Pleurodelinae</taxon>
        <taxon>Pleurodeles</taxon>
    </lineage>
</organism>
<dbReference type="Proteomes" id="UP001066276">
    <property type="component" value="Chromosome 7"/>
</dbReference>
<comment type="caution">
    <text evidence="2">The sequence shown here is derived from an EMBL/GenBank/DDBJ whole genome shotgun (WGS) entry which is preliminary data.</text>
</comment>
<gene>
    <name evidence="2" type="ORF">NDU88_005995</name>
</gene>
<sequence>MVALARYVGFDDVRERKEEQVQEVENKVEDSEERLNIKEEKLQEGGKNTRRRQREDAKFSGTEVGASWRIGHGEEEPHGASMGVCEAGVQNESSVRRKMLQESKERLQNKAARAVF</sequence>